<protein>
    <submittedName>
        <fullName evidence="1">Uncharacterized protein</fullName>
    </submittedName>
</protein>
<name>A0A0R1WDY7_9LACO</name>
<dbReference type="EMBL" id="AZGE01000030">
    <property type="protein sequence ID" value="KRM14404.1"/>
    <property type="molecule type" value="Genomic_DNA"/>
</dbReference>
<gene>
    <name evidence="1" type="ORF">FC49_GL001229</name>
</gene>
<accession>A0A0R1WDY7</accession>
<dbReference type="Proteomes" id="UP000050973">
    <property type="component" value="Unassembled WGS sequence"/>
</dbReference>
<organism evidence="1 2">
    <name type="scientific">Limosilactobacillus oris DSM 4864</name>
    <dbReference type="NCBI Taxonomy" id="1423779"/>
    <lineage>
        <taxon>Bacteria</taxon>
        <taxon>Bacillati</taxon>
        <taxon>Bacillota</taxon>
        <taxon>Bacilli</taxon>
        <taxon>Lactobacillales</taxon>
        <taxon>Lactobacillaceae</taxon>
        <taxon>Limosilactobacillus</taxon>
    </lineage>
</organism>
<reference evidence="1 2" key="1">
    <citation type="journal article" date="2015" name="Genome Announc.">
        <title>Expanding the biotechnology potential of lactobacilli through comparative genomics of 213 strains and associated genera.</title>
        <authorList>
            <person name="Sun Z."/>
            <person name="Harris H.M."/>
            <person name="McCann A."/>
            <person name="Guo C."/>
            <person name="Argimon S."/>
            <person name="Zhang W."/>
            <person name="Yang X."/>
            <person name="Jeffery I.B."/>
            <person name="Cooney J.C."/>
            <person name="Kagawa T.F."/>
            <person name="Liu W."/>
            <person name="Song Y."/>
            <person name="Salvetti E."/>
            <person name="Wrobel A."/>
            <person name="Rasinkangas P."/>
            <person name="Parkhill J."/>
            <person name="Rea M.C."/>
            <person name="O'Sullivan O."/>
            <person name="Ritari J."/>
            <person name="Douillard F.P."/>
            <person name="Paul Ross R."/>
            <person name="Yang R."/>
            <person name="Briner A.E."/>
            <person name="Felis G.E."/>
            <person name="de Vos W.M."/>
            <person name="Barrangou R."/>
            <person name="Klaenhammer T.R."/>
            <person name="Caufield P.W."/>
            <person name="Cui Y."/>
            <person name="Zhang H."/>
            <person name="O'Toole P.W."/>
        </authorList>
    </citation>
    <scope>NUCLEOTIDE SEQUENCE [LARGE SCALE GENOMIC DNA]</scope>
    <source>
        <strain evidence="1 2">DSM 4864</strain>
    </source>
</reference>
<evidence type="ECO:0000313" key="2">
    <source>
        <dbReference type="Proteomes" id="UP000050973"/>
    </source>
</evidence>
<proteinExistence type="predicted"/>
<dbReference type="AlphaFoldDB" id="A0A0R1WDY7"/>
<sequence length="57" mass="6687">MVILSLYSPHGGQCWDINSHCYEKGVSRMFDDVLKDKKWPLWKRIVYLILVALPLPL</sequence>
<evidence type="ECO:0000313" key="1">
    <source>
        <dbReference type="EMBL" id="KRM14404.1"/>
    </source>
</evidence>
<dbReference type="PATRIC" id="fig|1423779.3.peg.1262"/>
<comment type="caution">
    <text evidence="1">The sequence shown here is derived from an EMBL/GenBank/DDBJ whole genome shotgun (WGS) entry which is preliminary data.</text>
</comment>